<feature type="domain" description="YCII-related" evidence="2">
    <location>
        <begin position="23"/>
        <end position="111"/>
    </location>
</feature>
<accession>A0ABX3EUS4</accession>
<proteinExistence type="inferred from homology"/>
<sequence>MNKFLLVFRMDITTPEAQPTPVQMQGYMEQWGEWISSLAAQDRLAAGGNHLSAEGRVLRPHGITTDGPYTEHKESMAGYILVNAVDMEEAVQLAKGCPILLGEGTSVEVRPVAGM</sequence>
<dbReference type="PANTHER" id="PTHR35174">
    <property type="entry name" value="BLL7171 PROTEIN-RELATED"/>
    <property type="match status" value="1"/>
</dbReference>
<evidence type="ECO:0000256" key="1">
    <source>
        <dbReference type="ARBA" id="ARBA00007689"/>
    </source>
</evidence>
<keyword evidence="4" id="KW-1185">Reference proteome</keyword>
<dbReference type="InterPro" id="IPR011008">
    <property type="entry name" value="Dimeric_a/b-barrel"/>
</dbReference>
<dbReference type="InterPro" id="IPR005545">
    <property type="entry name" value="YCII"/>
</dbReference>
<comment type="caution">
    <text evidence="3">The sequence shown here is derived from an EMBL/GenBank/DDBJ whole genome shotgun (WGS) entry which is preliminary data.</text>
</comment>
<dbReference type="EMBL" id="LVWI01000032">
    <property type="protein sequence ID" value="OKP88153.1"/>
    <property type="molecule type" value="Genomic_DNA"/>
</dbReference>
<gene>
    <name evidence="3" type="ORF">A3844_08650</name>
</gene>
<organism evidence="3 4">
    <name type="scientific">Paenibacillus helianthi</name>
    <dbReference type="NCBI Taxonomy" id="1349432"/>
    <lineage>
        <taxon>Bacteria</taxon>
        <taxon>Bacillati</taxon>
        <taxon>Bacillota</taxon>
        <taxon>Bacilli</taxon>
        <taxon>Bacillales</taxon>
        <taxon>Paenibacillaceae</taxon>
        <taxon>Paenibacillus</taxon>
    </lineage>
</organism>
<dbReference type="SUPFAM" id="SSF54909">
    <property type="entry name" value="Dimeric alpha+beta barrel"/>
    <property type="match status" value="1"/>
</dbReference>
<evidence type="ECO:0000313" key="4">
    <source>
        <dbReference type="Proteomes" id="UP000186058"/>
    </source>
</evidence>
<evidence type="ECO:0000259" key="2">
    <source>
        <dbReference type="Pfam" id="PF03795"/>
    </source>
</evidence>
<name>A0ABX3EUS4_9BACL</name>
<evidence type="ECO:0000313" key="3">
    <source>
        <dbReference type="EMBL" id="OKP88153.1"/>
    </source>
</evidence>
<dbReference type="Proteomes" id="UP000186058">
    <property type="component" value="Unassembled WGS sequence"/>
</dbReference>
<dbReference type="Pfam" id="PF03795">
    <property type="entry name" value="YCII"/>
    <property type="match status" value="1"/>
</dbReference>
<comment type="similarity">
    <text evidence="1">Belongs to the YciI family.</text>
</comment>
<protein>
    <submittedName>
        <fullName evidence="3">Transcription initiation protein</fullName>
    </submittedName>
</protein>
<dbReference type="RefSeq" id="WP_074107193.1">
    <property type="nucleotide sequence ID" value="NZ_LVWI01000032.1"/>
</dbReference>
<reference evidence="3 4" key="1">
    <citation type="submission" date="2016-03" db="EMBL/GenBank/DDBJ databases">
        <authorList>
            <person name="Sant'Anna F.H."/>
            <person name="Ambrosini A."/>
            <person name="Souza R."/>
            <person name="Bach E."/>
            <person name="Fernandes G."/>
            <person name="Balsanelli E."/>
            <person name="Baura V.A."/>
            <person name="Souza E.M."/>
            <person name="Passaglia L."/>
        </authorList>
    </citation>
    <scope>NUCLEOTIDE SEQUENCE [LARGE SCALE GENOMIC DNA]</scope>
    <source>
        <strain evidence="3 4">P26E</strain>
    </source>
</reference>
<dbReference type="Gene3D" id="3.30.70.1060">
    <property type="entry name" value="Dimeric alpha+beta barrel"/>
    <property type="match status" value="1"/>
</dbReference>